<evidence type="ECO:0000313" key="2">
    <source>
        <dbReference type="Proteomes" id="UP000005837"/>
    </source>
</evidence>
<organism evidence="1 2">
    <name type="scientific">Eikenella corrodens ATCC 23834</name>
    <dbReference type="NCBI Taxonomy" id="546274"/>
    <lineage>
        <taxon>Bacteria</taxon>
        <taxon>Pseudomonadati</taxon>
        <taxon>Pseudomonadota</taxon>
        <taxon>Betaproteobacteria</taxon>
        <taxon>Neisseriales</taxon>
        <taxon>Neisseriaceae</taxon>
        <taxon>Eikenella</taxon>
    </lineage>
</organism>
<protein>
    <submittedName>
        <fullName evidence="1">Uncharacterized protein</fullName>
    </submittedName>
</protein>
<proteinExistence type="predicted"/>
<name>C0DV93_EIKCO</name>
<dbReference type="Proteomes" id="UP000005837">
    <property type="component" value="Unassembled WGS sequence"/>
</dbReference>
<sequence length="51" mass="5749">MPLCGFLLVIELGCGWKPTQARQTAGFDWEFWLQVACSLRKGYLKNVMNAG</sequence>
<accession>C0DV93</accession>
<reference evidence="1 2" key="1">
    <citation type="submission" date="2009-01" db="EMBL/GenBank/DDBJ databases">
        <authorList>
            <person name="Fulton L."/>
            <person name="Clifton S."/>
            <person name="Chinwalla A.T."/>
            <person name="Mitreva M."/>
            <person name="Sodergren E."/>
            <person name="Weinstock G."/>
            <person name="Clifton S."/>
            <person name="Dooling D.J."/>
            <person name="Fulton B."/>
            <person name="Minx P."/>
            <person name="Pepin K.H."/>
            <person name="Johnson M."/>
            <person name="Bhonagiri V."/>
            <person name="Nash W.E."/>
            <person name="Mardis E.R."/>
            <person name="Wilson R.K."/>
        </authorList>
    </citation>
    <scope>NUCLEOTIDE SEQUENCE [LARGE SCALE GENOMIC DNA]</scope>
    <source>
        <strain evidence="1 2">ATCC 23834</strain>
    </source>
</reference>
<comment type="caution">
    <text evidence="1">The sequence shown here is derived from an EMBL/GenBank/DDBJ whole genome shotgun (WGS) entry which is preliminary data.</text>
</comment>
<dbReference type="EMBL" id="ACEA01000021">
    <property type="protein sequence ID" value="EEG23997.1"/>
    <property type="molecule type" value="Genomic_DNA"/>
</dbReference>
<dbReference type="HOGENOM" id="CLU_3098348_0_0_4"/>
<dbReference type="AlphaFoldDB" id="C0DV93"/>
<gene>
    <name evidence="1" type="ORF">EIKCOROL_01282</name>
</gene>
<evidence type="ECO:0000313" key="1">
    <source>
        <dbReference type="EMBL" id="EEG23997.1"/>
    </source>
</evidence>